<sequence>MTLTKAFEKLKDTSVIVPLAPRPLPHPVPSNFHLHEHCLYHQIQGHDTEHCATLHHVIPDLIDSGLVKFSRPSVTTNPMPTILHMQFLLLLVFSRLIWMLMVESEMVRLERGHHGASRSEPLHMTQGFWALMIIIEHQWELSHDVRGVVMTMLAGCQSLVLAM</sequence>
<evidence type="ECO:0000313" key="1">
    <source>
        <dbReference type="EMBL" id="RVX08309.1"/>
    </source>
</evidence>
<organism evidence="1 2">
    <name type="scientific">Vitis vinifera</name>
    <name type="common">Grape</name>
    <dbReference type="NCBI Taxonomy" id="29760"/>
    <lineage>
        <taxon>Eukaryota</taxon>
        <taxon>Viridiplantae</taxon>
        <taxon>Streptophyta</taxon>
        <taxon>Embryophyta</taxon>
        <taxon>Tracheophyta</taxon>
        <taxon>Spermatophyta</taxon>
        <taxon>Magnoliopsida</taxon>
        <taxon>eudicotyledons</taxon>
        <taxon>Gunneridae</taxon>
        <taxon>Pentapetalae</taxon>
        <taxon>rosids</taxon>
        <taxon>Vitales</taxon>
        <taxon>Vitaceae</taxon>
        <taxon>Viteae</taxon>
        <taxon>Vitis</taxon>
    </lineage>
</organism>
<proteinExistence type="predicted"/>
<evidence type="ECO:0000313" key="2">
    <source>
        <dbReference type="Proteomes" id="UP000288805"/>
    </source>
</evidence>
<comment type="caution">
    <text evidence="1">The sequence shown here is derived from an EMBL/GenBank/DDBJ whole genome shotgun (WGS) entry which is preliminary data.</text>
</comment>
<reference evidence="1 2" key="1">
    <citation type="journal article" date="2018" name="PLoS Genet.">
        <title>Population sequencing reveals clonal diversity and ancestral inbreeding in the grapevine cultivar Chardonnay.</title>
        <authorList>
            <person name="Roach M.J."/>
            <person name="Johnson D.L."/>
            <person name="Bohlmann J."/>
            <person name="van Vuuren H.J."/>
            <person name="Jones S.J."/>
            <person name="Pretorius I.S."/>
            <person name="Schmidt S.A."/>
            <person name="Borneman A.R."/>
        </authorList>
    </citation>
    <scope>NUCLEOTIDE SEQUENCE [LARGE SCALE GENOMIC DNA]</scope>
    <source>
        <strain evidence="2">cv. Chardonnay</strain>
        <tissue evidence="1">Leaf</tissue>
    </source>
</reference>
<dbReference type="AlphaFoldDB" id="A0A438JH94"/>
<gene>
    <name evidence="1" type="ORF">CK203_017675</name>
</gene>
<dbReference type="EMBL" id="QGNW01000042">
    <property type="protein sequence ID" value="RVX08309.1"/>
    <property type="molecule type" value="Genomic_DNA"/>
</dbReference>
<dbReference type="PANTHER" id="PTHR32108">
    <property type="entry name" value="DNA-DIRECTED RNA POLYMERASE SUBUNIT ALPHA"/>
    <property type="match status" value="1"/>
</dbReference>
<dbReference type="Proteomes" id="UP000288805">
    <property type="component" value="Unassembled WGS sequence"/>
</dbReference>
<accession>A0A438JH94</accession>
<name>A0A438JH94_VITVI</name>
<protein>
    <submittedName>
        <fullName evidence="1">Uncharacterized protein</fullName>
    </submittedName>
</protein>